<dbReference type="GO" id="GO:0043365">
    <property type="term" value="F:[formate-C-acetyltransferase]-activating enzyme activity"/>
    <property type="evidence" value="ECO:0007669"/>
    <property type="project" value="UniProtKB-UniRule"/>
</dbReference>
<dbReference type="SFLD" id="SFLDS00029">
    <property type="entry name" value="Radical_SAM"/>
    <property type="match status" value="1"/>
</dbReference>
<dbReference type="EMBL" id="RKHR01000003">
    <property type="protein sequence ID" value="ROS04913.1"/>
    <property type="molecule type" value="Genomic_DNA"/>
</dbReference>
<organism evidence="9 10">
    <name type="scientific">Sinobacterium caligoides</name>
    <dbReference type="NCBI Taxonomy" id="933926"/>
    <lineage>
        <taxon>Bacteria</taxon>
        <taxon>Pseudomonadati</taxon>
        <taxon>Pseudomonadota</taxon>
        <taxon>Gammaproteobacteria</taxon>
        <taxon>Cellvibrionales</taxon>
        <taxon>Spongiibacteraceae</taxon>
        <taxon>Sinobacterium</taxon>
    </lineage>
</organism>
<feature type="domain" description="Radical SAM core" evidence="8">
    <location>
        <begin position="15"/>
        <end position="242"/>
    </location>
</feature>
<dbReference type="RefSeq" id="WP_123710872.1">
    <property type="nucleotide sequence ID" value="NZ_RKHR01000003.1"/>
</dbReference>
<evidence type="ECO:0000256" key="5">
    <source>
        <dbReference type="ARBA" id="ARBA00023004"/>
    </source>
</evidence>
<dbReference type="NCBIfam" id="TIGR02493">
    <property type="entry name" value="PFLA"/>
    <property type="match status" value="1"/>
</dbReference>
<comment type="cofactor">
    <cofactor evidence="7">
        <name>[4Fe-4S] cluster</name>
        <dbReference type="ChEBI" id="CHEBI:49883"/>
    </cofactor>
    <text evidence="7">Binds 1 [4Fe-4S] cluster. The cluster is coordinated with 3 cysteines and an exchangeable S-adenosyl-L-methionine.</text>
</comment>
<dbReference type="GO" id="GO:0051539">
    <property type="term" value="F:4 iron, 4 sulfur cluster binding"/>
    <property type="evidence" value="ECO:0007669"/>
    <property type="project" value="UniProtKB-UniRule"/>
</dbReference>
<keyword evidence="1 7" id="KW-0004">4Fe-4S</keyword>
<comment type="subcellular location">
    <subcellularLocation>
        <location evidence="7">Cytoplasm</location>
    </subcellularLocation>
</comment>
<proteinExistence type="inferred from homology"/>
<keyword evidence="5 7" id="KW-0408">Iron</keyword>
<keyword evidence="9" id="KW-0456">Lyase</keyword>
<keyword evidence="7" id="KW-0560">Oxidoreductase</keyword>
<dbReference type="InterPro" id="IPR013785">
    <property type="entry name" value="Aldolase_TIM"/>
</dbReference>
<evidence type="ECO:0000256" key="3">
    <source>
        <dbReference type="ARBA" id="ARBA00022691"/>
    </source>
</evidence>
<dbReference type="GO" id="GO:0006006">
    <property type="term" value="P:glucose metabolic process"/>
    <property type="evidence" value="ECO:0007669"/>
    <property type="project" value="UniProtKB-KW"/>
</dbReference>
<dbReference type="GO" id="GO:0046872">
    <property type="term" value="F:metal ion binding"/>
    <property type="evidence" value="ECO:0007669"/>
    <property type="project" value="UniProtKB-UniRule"/>
</dbReference>
<evidence type="ECO:0000313" key="10">
    <source>
        <dbReference type="Proteomes" id="UP000275394"/>
    </source>
</evidence>
<dbReference type="PANTHER" id="PTHR30352:SF5">
    <property type="entry name" value="PYRUVATE FORMATE-LYASE 1-ACTIVATING ENZYME"/>
    <property type="match status" value="1"/>
</dbReference>
<keyword evidence="2" id="KW-0119">Carbohydrate metabolism</keyword>
<dbReference type="PANTHER" id="PTHR30352">
    <property type="entry name" value="PYRUVATE FORMATE-LYASE-ACTIVATING ENZYME"/>
    <property type="match status" value="1"/>
</dbReference>
<reference evidence="9 10" key="1">
    <citation type="submission" date="2018-11" db="EMBL/GenBank/DDBJ databases">
        <title>Genomic Encyclopedia of Type Strains, Phase IV (KMG-IV): sequencing the most valuable type-strain genomes for metagenomic binning, comparative biology and taxonomic classification.</title>
        <authorList>
            <person name="Goeker M."/>
        </authorList>
    </citation>
    <scope>NUCLEOTIDE SEQUENCE [LARGE SCALE GENOMIC DNA]</scope>
    <source>
        <strain evidence="9 10">DSM 100316</strain>
    </source>
</reference>
<dbReference type="Gene3D" id="3.20.20.70">
    <property type="entry name" value="Aldolase class I"/>
    <property type="match status" value="1"/>
</dbReference>
<comment type="similarity">
    <text evidence="7">Belongs to the organic radical-activating enzymes family.</text>
</comment>
<evidence type="ECO:0000256" key="4">
    <source>
        <dbReference type="ARBA" id="ARBA00022723"/>
    </source>
</evidence>
<dbReference type="InterPro" id="IPR012839">
    <property type="entry name" value="Organic_radical_activase"/>
</dbReference>
<keyword evidence="4 7" id="KW-0479">Metal-binding</keyword>
<sequence>MTIGHLHSIDSFGTVDGPGLRFVVFTQHCEMRCLYCHNPDTWSAKGGTDYTVEQIMKKLRSVKPFLKKGGITVSGGEPLLQADFIAELFESCQREGIHTCLDTNGFMKVVEPKALTRVLDATDLVLFDMKQVDPERHLALTKVSNAPVLEFARLLAERNQPHWLRHVVVPEWTTDPEHFSRLLDIIDQQKHCLEKIELLPYHQLGVHKWEAVNQPYELIATEPPLASEMEILANMARERGFVVQY</sequence>
<dbReference type="CDD" id="cd01335">
    <property type="entry name" value="Radical_SAM"/>
    <property type="match status" value="1"/>
</dbReference>
<dbReference type="InterPro" id="IPR058240">
    <property type="entry name" value="rSAM_sf"/>
</dbReference>
<dbReference type="PIRSF" id="PIRSF000371">
    <property type="entry name" value="PFL_act_enz"/>
    <property type="match status" value="1"/>
</dbReference>
<dbReference type="SUPFAM" id="SSF102114">
    <property type="entry name" value="Radical SAM enzymes"/>
    <property type="match status" value="1"/>
</dbReference>
<dbReference type="GO" id="GO:0005737">
    <property type="term" value="C:cytoplasm"/>
    <property type="evidence" value="ECO:0007669"/>
    <property type="project" value="UniProtKB-SubCell"/>
</dbReference>
<comment type="catalytic activity">
    <reaction evidence="7">
        <text>glycyl-[formate C-acetyltransferase] + reduced [flavodoxin] + S-adenosyl-L-methionine = glycin-2-yl radical-[formate C-acetyltransferase] + semiquinone [flavodoxin] + 5'-deoxyadenosine + L-methionine + H(+)</text>
        <dbReference type="Rhea" id="RHEA:19225"/>
        <dbReference type="Rhea" id="RHEA-COMP:10622"/>
        <dbReference type="Rhea" id="RHEA-COMP:12190"/>
        <dbReference type="Rhea" id="RHEA-COMP:12191"/>
        <dbReference type="Rhea" id="RHEA-COMP:14480"/>
        <dbReference type="ChEBI" id="CHEBI:15378"/>
        <dbReference type="ChEBI" id="CHEBI:17319"/>
        <dbReference type="ChEBI" id="CHEBI:29947"/>
        <dbReference type="ChEBI" id="CHEBI:32722"/>
        <dbReference type="ChEBI" id="CHEBI:57618"/>
        <dbReference type="ChEBI" id="CHEBI:57844"/>
        <dbReference type="ChEBI" id="CHEBI:59789"/>
        <dbReference type="ChEBI" id="CHEBI:140311"/>
        <dbReference type="EC" id="1.97.1.4"/>
    </reaction>
</comment>
<evidence type="ECO:0000313" key="9">
    <source>
        <dbReference type="EMBL" id="ROS04913.1"/>
    </source>
</evidence>
<dbReference type="SFLD" id="SFLDG01066">
    <property type="entry name" value="organic_radical-activating_enz"/>
    <property type="match status" value="1"/>
</dbReference>
<dbReference type="GO" id="GO:0016829">
    <property type="term" value="F:lyase activity"/>
    <property type="evidence" value="ECO:0007669"/>
    <property type="project" value="UniProtKB-KW"/>
</dbReference>
<keyword evidence="2" id="KW-0313">Glucose metabolism</keyword>
<comment type="function">
    <text evidence="7">Activation of pyruvate formate-lyase under anaerobic conditions by generation of an organic free radical, using S-adenosylmethionine and reduced flavodoxin as cosubstrates to produce 5'-deoxy-adenosine.</text>
</comment>
<gene>
    <name evidence="9" type="ORF">EDC56_0430</name>
</gene>
<evidence type="ECO:0000256" key="1">
    <source>
        <dbReference type="ARBA" id="ARBA00022485"/>
    </source>
</evidence>
<accession>A0A3N2DYJ0</accession>
<dbReference type="OrthoDB" id="9782387at2"/>
<dbReference type="InterPro" id="IPR012838">
    <property type="entry name" value="PFL1_activating"/>
</dbReference>
<keyword evidence="3 7" id="KW-0949">S-adenosyl-L-methionine</keyword>
<keyword evidence="6 7" id="KW-0411">Iron-sulfur</keyword>
<dbReference type="InterPro" id="IPR007197">
    <property type="entry name" value="rSAM"/>
</dbReference>
<evidence type="ECO:0000259" key="8">
    <source>
        <dbReference type="PROSITE" id="PS51918"/>
    </source>
</evidence>
<protein>
    <recommendedName>
        <fullName evidence="7">Pyruvate formate-lyase-activating enzyme</fullName>
        <ecNumber evidence="7">1.97.1.4</ecNumber>
    </recommendedName>
</protein>
<dbReference type="EC" id="1.97.1.4" evidence="7"/>
<evidence type="ECO:0000256" key="7">
    <source>
        <dbReference type="RuleBase" id="RU362053"/>
    </source>
</evidence>
<dbReference type="AlphaFoldDB" id="A0A3N2DYJ0"/>
<evidence type="ECO:0000256" key="6">
    <source>
        <dbReference type="ARBA" id="ARBA00023014"/>
    </source>
</evidence>
<dbReference type="Pfam" id="PF04055">
    <property type="entry name" value="Radical_SAM"/>
    <property type="match status" value="1"/>
</dbReference>
<dbReference type="InterPro" id="IPR034457">
    <property type="entry name" value="Organic_radical-activating"/>
</dbReference>
<comment type="caution">
    <text evidence="9">The sequence shown here is derived from an EMBL/GenBank/DDBJ whole genome shotgun (WGS) entry which is preliminary data.</text>
</comment>
<keyword evidence="7" id="KW-0963">Cytoplasm</keyword>
<keyword evidence="9" id="KW-0670">Pyruvate</keyword>
<dbReference type="PROSITE" id="PS51918">
    <property type="entry name" value="RADICAL_SAM"/>
    <property type="match status" value="1"/>
</dbReference>
<evidence type="ECO:0000256" key="2">
    <source>
        <dbReference type="ARBA" id="ARBA00022526"/>
    </source>
</evidence>
<name>A0A3N2DYJ0_9GAMM</name>
<dbReference type="Proteomes" id="UP000275394">
    <property type="component" value="Unassembled WGS sequence"/>
</dbReference>
<keyword evidence="10" id="KW-1185">Reference proteome</keyword>